<protein>
    <recommendedName>
        <fullName evidence="5">FLYWCH-type domain-containing protein</fullName>
    </recommendedName>
</protein>
<dbReference type="InterPro" id="IPR007588">
    <property type="entry name" value="Znf_FLYWCH"/>
</dbReference>
<evidence type="ECO:0000256" key="2">
    <source>
        <dbReference type="ARBA" id="ARBA00022771"/>
    </source>
</evidence>
<keyword evidence="3" id="KW-0862">Zinc</keyword>
<evidence type="ECO:0000256" key="3">
    <source>
        <dbReference type="ARBA" id="ARBA00022833"/>
    </source>
</evidence>
<evidence type="ECO:0000256" key="1">
    <source>
        <dbReference type="ARBA" id="ARBA00022723"/>
    </source>
</evidence>
<feature type="compositionally biased region" description="Polar residues" evidence="4">
    <location>
        <begin position="108"/>
        <end position="143"/>
    </location>
</feature>
<dbReference type="PANTHER" id="PTHR37975:SF3">
    <property type="entry name" value="FLYWCH TRANSCRIPTION FACTOR 3"/>
    <property type="match status" value="1"/>
</dbReference>
<keyword evidence="2" id="KW-0863">Zinc-finger</keyword>
<accession>A0ABP0GUE4</accession>
<name>A0ABP0GUE4_CLALP</name>
<feature type="compositionally biased region" description="Low complexity" evidence="4">
    <location>
        <begin position="96"/>
        <end position="107"/>
    </location>
</feature>
<evidence type="ECO:0000313" key="6">
    <source>
        <dbReference type="EMBL" id="CAK8695364.1"/>
    </source>
</evidence>
<dbReference type="PANTHER" id="PTHR37975">
    <property type="entry name" value="FLYWCH ZINC FINGER TRANSCRIPTION FACTOR HOMOLOG"/>
    <property type="match status" value="1"/>
</dbReference>
<comment type="caution">
    <text evidence="6">The sequence shown here is derived from an EMBL/GenBank/DDBJ whole genome shotgun (WGS) entry which is preliminary data.</text>
</comment>
<gene>
    <name evidence="6" type="ORF">CVLEPA_LOCUS28649</name>
</gene>
<feature type="compositionally biased region" description="Low complexity" evidence="4">
    <location>
        <begin position="72"/>
        <end position="88"/>
    </location>
</feature>
<keyword evidence="1" id="KW-0479">Metal-binding</keyword>
<dbReference type="Proteomes" id="UP001642483">
    <property type="component" value="Unassembled WGS sequence"/>
</dbReference>
<dbReference type="InterPro" id="IPR052887">
    <property type="entry name" value="FLYWCH-type_ZF"/>
</dbReference>
<reference evidence="6 7" key="1">
    <citation type="submission" date="2024-02" db="EMBL/GenBank/DDBJ databases">
        <authorList>
            <person name="Daric V."/>
            <person name="Darras S."/>
        </authorList>
    </citation>
    <scope>NUCLEOTIDE SEQUENCE [LARGE SCALE GENOMIC DNA]</scope>
</reference>
<evidence type="ECO:0000256" key="4">
    <source>
        <dbReference type="SAM" id="MobiDB-lite"/>
    </source>
</evidence>
<feature type="region of interest" description="Disordered" evidence="4">
    <location>
        <begin position="53"/>
        <end position="143"/>
    </location>
</feature>
<evidence type="ECO:0000313" key="7">
    <source>
        <dbReference type="Proteomes" id="UP001642483"/>
    </source>
</evidence>
<dbReference type="Pfam" id="PF04500">
    <property type="entry name" value="FLYWCH"/>
    <property type="match status" value="1"/>
</dbReference>
<proteinExistence type="predicted"/>
<keyword evidence="7" id="KW-1185">Reference proteome</keyword>
<evidence type="ECO:0000259" key="5">
    <source>
        <dbReference type="Pfam" id="PF04500"/>
    </source>
</evidence>
<feature type="domain" description="FLYWCH-type" evidence="5">
    <location>
        <begin position="4"/>
        <end position="61"/>
    </location>
</feature>
<sequence length="809" mass="90496">MEMVSSKRGKEKVIVDGYCYVFDKESASKSKKFWRCEERGKCKARLHTRNGDYERVGVHNHGPTHHKKEPTRLSSSSEDSPDSTLPDSAQSEKPHCSGSPCQPSSPGKTTVKTNSNEISSSSQKEVPTFSSKHSQSSTLQPQKRTSDILLNQHEAANNAEPQASQSLENQPIEVRRMSPSYHLHGLQGRQQTPVYRPCISNTTSTSYATLATVPTEQCQPPQAKKPCTSISNVESLVKSQVRYIQRQDLVPSQSPISTPKIEVQAANSSQVAIIASSRTNPSPESTTCSSSDNNQITPQKANSLKICGQQMLIRKEVIQFLRKIGFSIQKLLGVAVIQQMECDIACKTRQAVLELFQLLKQQQNQNLYSNVELYEKEEIEIKLDMVPLTLMNQVILAYLESKHGRVLTMKFVKDEDGLLTGTRIVVMMRRDLDVRPISARIDLNGQLLEVSYEGQPAVLPVPNIAAIGSTNVSSNGVQRTPERQLIHINNRDVLNHGFIQGRPMSTTQQLSPQLLQGPLLSDPTNTQLRVASNHPQSPTINQQLSLQQHQQLTATLQKSIQNYQGPSSSQALSISPGRDQLNERNSFVRQTQPTSQKEVTSYMQANRVHHQEGNDKDSNHLLSRLAYFKKNYSSIKHFTKQLELLSRKECKGDDARDLVMLYEQLQKTNDEHLTRNAALLFPTVIDMSGIALDLEKVNSFCYVLSKVDKYVQRLNLAHGNVTRDGSSQLFSAVKKMPGKIGELVVPSNARFDLSREVFQKVDKKLVLFRSLADGVIQHHATESIQQTLDQLDSSNLEVHVGDVILRSRK</sequence>
<dbReference type="EMBL" id="CAWYQH010000152">
    <property type="protein sequence ID" value="CAK8695364.1"/>
    <property type="molecule type" value="Genomic_DNA"/>
</dbReference>
<dbReference type="Gene3D" id="2.20.25.240">
    <property type="match status" value="1"/>
</dbReference>
<organism evidence="6 7">
    <name type="scientific">Clavelina lepadiformis</name>
    <name type="common">Light-bulb sea squirt</name>
    <name type="synonym">Ascidia lepadiformis</name>
    <dbReference type="NCBI Taxonomy" id="159417"/>
    <lineage>
        <taxon>Eukaryota</taxon>
        <taxon>Metazoa</taxon>
        <taxon>Chordata</taxon>
        <taxon>Tunicata</taxon>
        <taxon>Ascidiacea</taxon>
        <taxon>Aplousobranchia</taxon>
        <taxon>Clavelinidae</taxon>
        <taxon>Clavelina</taxon>
    </lineage>
</organism>